<dbReference type="AlphaFoldDB" id="A0A2U1T6N6"/>
<dbReference type="Proteomes" id="UP000244989">
    <property type="component" value="Unassembled WGS sequence"/>
</dbReference>
<evidence type="ECO:0000313" key="1">
    <source>
        <dbReference type="EMBL" id="PWC01635.1"/>
    </source>
</evidence>
<name>A0A2U1T6N6_9CORY</name>
<reference evidence="2" key="1">
    <citation type="submission" date="2018-04" db="EMBL/GenBank/DDBJ databases">
        <authorList>
            <person name="Liu S."/>
            <person name="Wang Z."/>
            <person name="Li J."/>
        </authorList>
    </citation>
    <scope>NUCLEOTIDE SEQUENCE [LARGE SCALE GENOMIC DNA]</scope>
    <source>
        <strain evidence="2">2189</strain>
    </source>
</reference>
<dbReference type="RefSeq" id="WP_108431799.1">
    <property type="nucleotide sequence ID" value="NZ_CP026947.1"/>
</dbReference>
<organism evidence="1 2">
    <name type="scientific">Corynebacterium yudongzhengii</name>
    <dbReference type="NCBI Taxonomy" id="2080740"/>
    <lineage>
        <taxon>Bacteria</taxon>
        <taxon>Bacillati</taxon>
        <taxon>Actinomycetota</taxon>
        <taxon>Actinomycetes</taxon>
        <taxon>Mycobacteriales</taxon>
        <taxon>Corynebacteriaceae</taxon>
        <taxon>Corynebacterium</taxon>
    </lineage>
</organism>
<evidence type="ECO:0000313" key="2">
    <source>
        <dbReference type="Proteomes" id="UP000244989"/>
    </source>
</evidence>
<comment type="caution">
    <text evidence="1">The sequence shown here is derived from an EMBL/GenBank/DDBJ whole genome shotgun (WGS) entry which is preliminary data.</text>
</comment>
<gene>
    <name evidence="1" type="ORF">DF222_05830</name>
</gene>
<dbReference type="OrthoDB" id="4396299at2"/>
<dbReference type="EMBL" id="QEEZ01000009">
    <property type="protein sequence ID" value="PWC01635.1"/>
    <property type="molecule type" value="Genomic_DNA"/>
</dbReference>
<keyword evidence="2" id="KW-1185">Reference proteome</keyword>
<protein>
    <submittedName>
        <fullName evidence="1">Uncharacterized protein</fullName>
    </submittedName>
</protein>
<sequence>MPLPTYPLARGTLEIPASEVSQANAWRTGPGELALRLSIAAGGWSLDGGHGYLGLLDSSVTQRYPDMLRVFRSGMEPATTGRLRLREDGSGALDLEVALPAPPFVVPVGKLGEGVELVDQGAPLEVELHEKFTTACQVLVEMRLVGKNVVLMHDDALLGGLAFSPPPLVEALKHRRLGGRVFVAEGIARLDLDTALRSRPLSPLGAPEPTVLARDNADASEDAVFIAADDAWLEAARGGRVERR</sequence>
<dbReference type="KEGG" id="cyz:C3B44_07305"/>
<accession>A0A2U1T6N6</accession>
<proteinExistence type="predicted"/>